<dbReference type="STRING" id="146817.SAMN04488502_10795"/>
<name>A0A1G9W1B4_9FIRM</name>
<dbReference type="Proteomes" id="UP000214880">
    <property type="component" value="Unassembled WGS sequence"/>
</dbReference>
<sequence>MKGAVIASDATPDKNILSTDSLTYSDIQNHAEYSASSVGVNVNTNPSAERNEQGVTPNIGVTAKGDADSTTKSAISPGMIEVRSGNTDLSKLSRDTENAVNTLGKIFDKKTVQEQQELAQIFGEEAFKLVHKISKENGWEEGSPQKIALHAFVGAVMADLGGGNVLSGAVGAGVNEAIQKELADKFKDDPDLHQWASFIIGSAAASVIGGDATTGGSTAVSGTKNNFLSDWQKEQLEKAKADGNEEAIAYWTAVDKAQDQIISTMNIPPGTDLNDQENYNLLQNISILAQEVLENPDLAPGDYDGFKITDTGGILVLAGAVWVAINVDLKTLTLGAPTLAARAGDVTPNGLRLTQHAVERTELRGFTLARLDNVVSNYSQKVYQPGGLEVYAKKIGNFYDVVIVNSAKEVVTVVGGNTGSLRTWSDVTRMLNNNGGYSSLPW</sequence>
<dbReference type="AlphaFoldDB" id="A0A1G9W1B4"/>
<dbReference type="EMBL" id="FNHB01000007">
    <property type="protein sequence ID" value="SDM78304.1"/>
    <property type="molecule type" value="Genomic_DNA"/>
</dbReference>
<dbReference type="OrthoDB" id="1672057at2"/>
<organism evidence="1 2">
    <name type="scientific">Dendrosporobacter quercicolus</name>
    <dbReference type="NCBI Taxonomy" id="146817"/>
    <lineage>
        <taxon>Bacteria</taxon>
        <taxon>Bacillati</taxon>
        <taxon>Bacillota</taxon>
        <taxon>Negativicutes</taxon>
        <taxon>Selenomonadales</taxon>
        <taxon>Sporomusaceae</taxon>
        <taxon>Dendrosporobacter</taxon>
    </lineage>
</organism>
<keyword evidence="2" id="KW-1185">Reference proteome</keyword>
<evidence type="ECO:0000313" key="1">
    <source>
        <dbReference type="EMBL" id="SDM78304.1"/>
    </source>
</evidence>
<evidence type="ECO:0000313" key="2">
    <source>
        <dbReference type="Proteomes" id="UP000214880"/>
    </source>
</evidence>
<gene>
    <name evidence="1" type="ORF">SAMN04488502_10795</name>
</gene>
<accession>A0A1G9W1B4</accession>
<dbReference type="RefSeq" id="WP_092074130.1">
    <property type="nucleotide sequence ID" value="NZ_FNHB01000007.1"/>
</dbReference>
<protein>
    <submittedName>
        <fullName evidence="1">Possible hemagglutinin</fullName>
    </submittedName>
</protein>
<reference evidence="1 2" key="1">
    <citation type="submission" date="2016-10" db="EMBL/GenBank/DDBJ databases">
        <authorList>
            <person name="de Groot N.N."/>
        </authorList>
    </citation>
    <scope>NUCLEOTIDE SEQUENCE [LARGE SCALE GENOMIC DNA]</scope>
    <source>
        <strain evidence="1 2">DSM 1736</strain>
    </source>
</reference>
<proteinExistence type="predicted"/>